<proteinExistence type="predicted"/>
<feature type="transmembrane region" description="Helical" evidence="1">
    <location>
        <begin position="42"/>
        <end position="63"/>
    </location>
</feature>
<keyword evidence="1" id="KW-0812">Transmembrane</keyword>
<name>A0A8S5PTY5_9CAUD</name>
<keyword evidence="1" id="KW-1133">Transmembrane helix</keyword>
<accession>A0A8S5PTY5</accession>
<dbReference type="EMBL" id="BK015513">
    <property type="protein sequence ID" value="DAE10543.1"/>
    <property type="molecule type" value="Genomic_DNA"/>
</dbReference>
<reference evidence="2" key="1">
    <citation type="journal article" date="2021" name="Proc. Natl. Acad. Sci. U.S.A.">
        <title>A Catalog of Tens of Thousands of Viruses from Human Metagenomes Reveals Hidden Associations with Chronic Diseases.</title>
        <authorList>
            <person name="Tisza M.J."/>
            <person name="Buck C.B."/>
        </authorList>
    </citation>
    <scope>NUCLEOTIDE SEQUENCE</scope>
    <source>
        <strain evidence="2">CtJER10</strain>
    </source>
</reference>
<evidence type="ECO:0000256" key="1">
    <source>
        <dbReference type="SAM" id="Phobius"/>
    </source>
</evidence>
<protein>
    <submittedName>
        <fullName evidence="2">M9UD72 symmetry, archaeal pilus, STRUCTURAL.1A</fullName>
    </submittedName>
</protein>
<keyword evidence="1" id="KW-0472">Membrane</keyword>
<evidence type="ECO:0000313" key="2">
    <source>
        <dbReference type="EMBL" id="DAE10543.1"/>
    </source>
</evidence>
<sequence>MKGLLLIISAVLGLIGKVASVALAIALILWLIGLFGITGNDVLRVLFTMVIIYATSIILFVIAESKEG</sequence>
<organism evidence="2">
    <name type="scientific">Siphoviridae sp. ctJER10</name>
    <dbReference type="NCBI Taxonomy" id="2825430"/>
    <lineage>
        <taxon>Viruses</taxon>
        <taxon>Duplodnaviria</taxon>
        <taxon>Heunggongvirae</taxon>
        <taxon>Uroviricota</taxon>
        <taxon>Caudoviricetes</taxon>
    </lineage>
</organism>